<protein>
    <recommendedName>
        <fullName evidence="4">Peptidase M50B-like protein</fullName>
    </recommendedName>
</protein>
<feature type="transmembrane region" description="Helical" evidence="1">
    <location>
        <begin position="123"/>
        <end position="142"/>
    </location>
</feature>
<organism evidence="2 3">
    <name type="scientific">Roseiconus nitratireducens</name>
    <dbReference type="NCBI Taxonomy" id="2605748"/>
    <lineage>
        <taxon>Bacteria</taxon>
        <taxon>Pseudomonadati</taxon>
        <taxon>Planctomycetota</taxon>
        <taxon>Planctomycetia</taxon>
        <taxon>Pirellulales</taxon>
        <taxon>Pirellulaceae</taxon>
        <taxon>Roseiconus</taxon>
    </lineage>
</organism>
<sequence length="166" mass="18682">MNHRGVQFAALMLVAWCVMAITHEVGHLIGGWLGGARLQAFDLAPWRLPYSVHQPDPYPLLTLWSGPLLGVAIPWLACWLIRRDWCWLIADFCLIANGSYLALSWPSKDPLLDSRRMLDAGTHPIWIVCFCLGTIGLGYVRFRKDCVEFFLSDRDDRDSGVAGHSS</sequence>
<keyword evidence="3" id="KW-1185">Reference proteome</keyword>
<evidence type="ECO:0000313" key="3">
    <source>
        <dbReference type="Proteomes" id="UP000324479"/>
    </source>
</evidence>
<feature type="transmembrane region" description="Helical" evidence="1">
    <location>
        <begin position="85"/>
        <end position="103"/>
    </location>
</feature>
<dbReference type="EMBL" id="VWOX01000024">
    <property type="protein sequence ID" value="KAA5538918.1"/>
    <property type="molecule type" value="Genomic_DNA"/>
</dbReference>
<gene>
    <name evidence="2" type="ORF">FYK55_26135</name>
</gene>
<proteinExistence type="predicted"/>
<dbReference type="Proteomes" id="UP000324479">
    <property type="component" value="Unassembled WGS sequence"/>
</dbReference>
<keyword evidence="1" id="KW-0812">Transmembrane</keyword>
<feature type="transmembrane region" description="Helical" evidence="1">
    <location>
        <begin position="58"/>
        <end position="78"/>
    </location>
</feature>
<evidence type="ECO:0008006" key="4">
    <source>
        <dbReference type="Google" id="ProtNLM"/>
    </source>
</evidence>
<keyword evidence="1" id="KW-0472">Membrane</keyword>
<dbReference type="AlphaFoldDB" id="A0A5M6CUI6"/>
<comment type="caution">
    <text evidence="2">The sequence shown here is derived from an EMBL/GenBank/DDBJ whole genome shotgun (WGS) entry which is preliminary data.</text>
</comment>
<evidence type="ECO:0000256" key="1">
    <source>
        <dbReference type="SAM" id="Phobius"/>
    </source>
</evidence>
<evidence type="ECO:0000313" key="2">
    <source>
        <dbReference type="EMBL" id="KAA5538918.1"/>
    </source>
</evidence>
<keyword evidence="1" id="KW-1133">Transmembrane helix</keyword>
<reference evidence="2 3" key="1">
    <citation type="submission" date="2019-08" db="EMBL/GenBank/DDBJ databases">
        <authorList>
            <person name="Dhanesh K."/>
            <person name="Kumar G."/>
            <person name="Sasikala C."/>
            <person name="Venkata Ramana C."/>
        </authorList>
    </citation>
    <scope>NUCLEOTIDE SEQUENCE [LARGE SCALE GENOMIC DNA]</scope>
    <source>
        <strain evidence="2 3">JC645</strain>
    </source>
</reference>
<accession>A0A5M6CUI6</accession>
<dbReference type="RefSeq" id="WP_150079589.1">
    <property type="nucleotide sequence ID" value="NZ_VWOX01000024.1"/>
</dbReference>
<name>A0A5M6CUI6_9BACT</name>